<keyword evidence="2" id="KW-1185">Reference proteome</keyword>
<evidence type="ECO:0000313" key="1">
    <source>
        <dbReference type="EMBL" id="SMP19350.1"/>
    </source>
</evidence>
<sequence length="215" mass="24347">MGKVTDSLLSGAVGKVGNLVLYKQKGKTFIKQKATRSADYKPSKLQLYSNNAFVEVQQFLLPIESILAMGFERFTSGGKRGIHLAMSWALKHAVENEDGIPRLYPKKIKVCDGDLDLSPGMNLVKEEERKYSIYWDVGEVGRARHSDICWVLIYNPLSKKFRLIDEGVYRKRGFLAFTLDPNLDLVGGYVYVAFYRLKKNKARYFSSSVCLGSLE</sequence>
<gene>
    <name evidence="1" type="ORF">SAMN06265367_1031</name>
</gene>
<reference evidence="1 2" key="1">
    <citation type="submission" date="2017-05" db="EMBL/GenBank/DDBJ databases">
        <authorList>
            <person name="Varghese N."/>
            <person name="Submissions S."/>
        </authorList>
    </citation>
    <scope>NUCLEOTIDE SEQUENCE [LARGE SCALE GENOMIC DNA]</scope>
    <source>
        <strain evidence="1 2">DSM 15360</strain>
    </source>
</reference>
<name>A0ABY1NVI2_9BACT</name>
<dbReference type="RefSeq" id="WP_283412540.1">
    <property type="nucleotide sequence ID" value="NZ_FXUA01000003.1"/>
</dbReference>
<accession>A0ABY1NVI2</accession>
<comment type="caution">
    <text evidence="1">The sequence shown here is derived from an EMBL/GenBank/DDBJ whole genome shotgun (WGS) entry which is preliminary data.</text>
</comment>
<dbReference type="EMBL" id="FXUA01000003">
    <property type="protein sequence ID" value="SMP19350.1"/>
    <property type="molecule type" value="Genomic_DNA"/>
</dbReference>
<protein>
    <submittedName>
        <fullName evidence="1">Uncharacterized protein</fullName>
    </submittedName>
</protein>
<organism evidence="1 2">
    <name type="scientific">Algoriphagus winogradskyi</name>
    <dbReference type="NCBI Taxonomy" id="237017"/>
    <lineage>
        <taxon>Bacteria</taxon>
        <taxon>Pseudomonadati</taxon>
        <taxon>Bacteroidota</taxon>
        <taxon>Cytophagia</taxon>
        <taxon>Cytophagales</taxon>
        <taxon>Cyclobacteriaceae</taxon>
        <taxon>Algoriphagus</taxon>
    </lineage>
</organism>
<proteinExistence type="predicted"/>
<dbReference type="Proteomes" id="UP001157915">
    <property type="component" value="Unassembled WGS sequence"/>
</dbReference>
<evidence type="ECO:0000313" key="2">
    <source>
        <dbReference type="Proteomes" id="UP001157915"/>
    </source>
</evidence>